<evidence type="ECO:0000313" key="7">
    <source>
        <dbReference type="EMBL" id="AIN96256.1"/>
    </source>
</evidence>
<evidence type="ECO:0000259" key="6">
    <source>
        <dbReference type="PROSITE" id="PS50255"/>
    </source>
</evidence>
<dbReference type="GO" id="GO:0016020">
    <property type="term" value="C:membrane"/>
    <property type="evidence" value="ECO:0007669"/>
    <property type="project" value="TreeGrafter"/>
</dbReference>
<reference evidence="7 8" key="1">
    <citation type="journal article" date="2015" name="Sci. Rep.">
        <title>The genome of Leishmania panamensis: insights into genomics of the L. (Viannia) subgenus.</title>
        <authorList>
            <person name="Llanes A."/>
            <person name="Restrepo C.M."/>
            <person name="Vecchio G.D."/>
            <person name="Anguizola F.J."/>
            <person name="Lleonart R."/>
        </authorList>
    </citation>
    <scope>NUCLEOTIDE SEQUENCE [LARGE SCALE GENOMIC DNA]</scope>
    <source>
        <strain evidence="7 8">MHOM/PA/94/PSC-1</strain>
    </source>
</reference>
<comment type="similarity">
    <text evidence="4">Belongs to the cytochrome b5 family.</text>
</comment>
<keyword evidence="1" id="KW-0349">Heme</keyword>
<evidence type="ECO:0000256" key="3">
    <source>
        <dbReference type="ARBA" id="ARBA00023004"/>
    </source>
</evidence>
<dbReference type="GO" id="GO:0046872">
    <property type="term" value="F:metal ion binding"/>
    <property type="evidence" value="ECO:0007669"/>
    <property type="project" value="UniProtKB-KW"/>
</dbReference>
<dbReference type="VEuPathDB" id="TriTrypDB:LPMP_110600"/>
<evidence type="ECO:0000313" key="8">
    <source>
        <dbReference type="Proteomes" id="UP000063063"/>
    </source>
</evidence>
<dbReference type="Pfam" id="PF00173">
    <property type="entry name" value="Cyt-b5"/>
    <property type="match status" value="1"/>
</dbReference>
<dbReference type="AlphaFoldDB" id="A0A088S473"/>
<organism evidence="7 8">
    <name type="scientific">Leishmania panamensis</name>
    <dbReference type="NCBI Taxonomy" id="5679"/>
    <lineage>
        <taxon>Eukaryota</taxon>
        <taxon>Discoba</taxon>
        <taxon>Euglenozoa</taxon>
        <taxon>Kinetoplastea</taxon>
        <taxon>Metakinetoplastina</taxon>
        <taxon>Trypanosomatida</taxon>
        <taxon>Trypanosomatidae</taxon>
        <taxon>Leishmaniinae</taxon>
        <taxon>Leishmania</taxon>
        <taxon>Leishmania guyanensis species complex</taxon>
    </lineage>
</organism>
<evidence type="ECO:0000256" key="4">
    <source>
        <dbReference type="ARBA" id="ARBA00038168"/>
    </source>
</evidence>
<sequence>MSQGELQMYSWAEIARHTKEDDCWVVMYGKVLDVSKWLHEHPGGLDPIKDMGGMDITNSFESIGHTSTALLKSKAFIIGRVDPEESRIRKEAAKKASTPAPKWSETTREELRHYKGGEGIIPLPVIIGAAIAVLALLIYLLK</sequence>
<dbReference type="PANTHER" id="PTHR19359">
    <property type="entry name" value="CYTOCHROME B5"/>
    <property type="match status" value="1"/>
</dbReference>
<protein>
    <submittedName>
        <fullName evidence="7">Cytochrome b5, putative</fullName>
    </submittedName>
</protein>
<accession>A0A088S473</accession>
<dbReference type="OrthoDB" id="260519at2759"/>
<dbReference type="InterPro" id="IPR036400">
    <property type="entry name" value="Cyt_B5-like_heme/steroid_sf"/>
</dbReference>
<evidence type="ECO:0000256" key="1">
    <source>
        <dbReference type="ARBA" id="ARBA00022617"/>
    </source>
</evidence>
<dbReference type="GO" id="GO:0020037">
    <property type="term" value="F:heme binding"/>
    <property type="evidence" value="ECO:0007669"/>
    <property type="project" value="TreeGrafter"/>
</dbReference>
<dbReference type="InterPro" id="IPR001199">
    <property type="entry name" value="Cyt_B5-like_heme/steroid-bd"/>
</dbReference>
<dbReference type="EMBL" id="CP009380">
    <property type="protein sequence ID" value="AIN96256.1"/>
    <property type="molecule type" value="Genomic_DNA"/>
</dbReference>
<keyword evidence="3" id="KW-0408">Iron</keyword>
<dbReference type="InterPro" id="IPR050668">
    <property type="entry name" value="Cytochrome_b5"/>
</dbReference>
<feature type="domain" description="Cytochrome b5 heme-binding" evidence="6">
    <location>
        <begin position="6"/>
        <end position="82"/>
    </location>
</feature>
<keyword evidence="2" id="KW-0479">Metal-binding</keyword>
<dbReference type="PROSITE" id="PS50255">
    <property type="entry name" value="CYTOCHROME_B5_2"/>
    <property type="match status" value="1"/>
</dbReference>
<dbReference type="GeneID" id="22572925"/>
<keyword evidence="8" id="KW-1185">Reference proteome</keyword>
<dbReference type="Proteomes" id="UP000063063">
    <property type="component" value="Chromosome 11"/>
</dbReference>
<dbReference type="eggNOG" id="KOG0537">
    <property type="taxonomic scope" value="Eukaryota"/>
</dbReference>
<dbReference type="PRINTS" id="PR00363">
    <property type="entry name" value="CYTOCHROMEB5"/>
</dbReference>
<proteinExistence type="inferred from homology"/>
<dbReference type="RefSeq" id="XP_010696909.1">
    <property type="nucleotide sequence ID" value="XM_010698607.1"/>
</dbReference>
<dbReference type="SMART" id="SM01117">
    <property type="entry name" value="Cyt-b5"/>
    <property type="match status" value="1"/>
</dbReference>
<keyword evidence="5" id="KW-0472">Membrane</keyword>
<keyword evidence="5" id="KW-1133">Transmembrane helix</keyword>
<gene>
    <name evidence="7" type="ORF">LPMP_110600</name>
</gene>
<keyword evidence="5" id="KW-0812">Transmembrane</keyword>
<name>A0A088S473_LEIPA</name>
<dbReference type="SUPFAM" id="SSF55856">
    <property type="entry name" value="Cytochrome b5-like heme/steroid binding domain"/>
    <property type="match status" value="1"/>
</dbReference>
<dbReference type="VEuPathDB" id="TriTrypDB:LPAL13_000014200"/>
<dbReference type="PANTHER" id="PTHR19359:SF145">
    <property type="entry name" value="B5, PUTATIVE-RELATED"/>
    <property type="match status" value="1"/>
</dbReference>
<dbReference type="KEGG" id="lpan:LPMP_110600"/>
<feature type="transmembrane region" description="Helical" evidence="5">
    <location>
        <begin position="120"/>
        <end position="141"/>
    </location>
</feature>
<dbReference type="Gene3D" id="3.10.120.10">
    <property type="entry name" value="Cytochrome b5-like heme/steroid binding domain"/>
    <property type="match status" value="1"/>
</dbReference>
<evidence type="ECO:0000256" key="2">
    <source>
        <dbReference type="ARBA" id="ARBA00022723"/>
    </source>
</evidence>
<evidence type="ECO:0000256" key="5">
    <source>
        <dbReference type="SAM" id="Phobius"/>
    </source>
</evidence>